<evidence type="ECO:0000313" key="4">
    <source>
        <dbReference type="Proteomes" id="UP000626109"/>
    </source>
</evidence>
<dbReference type="Proteomes" id="UP000626109">
    <property type="component" value="Unassembled WGS sequence"/>
</dbReference>
<feature type="coiled-coil region" evidence="1">
    <location>
        <begin position="210"/>
        <end position="240"/>
    </location>
</feature>
<accession>A0A813KC26</accession>
<feature type="region of interest" description="Disordered" evidence="2">
    <location>
        <begin position="1"/>
        <end position="53"/>
    </location>
</feature>
<feature type="non-terminal residue" evidence="3">
    <location>
        <position position="340"/>
    </location>
</feature>
<feature type="non-terminal residue" evidence="3">
    <location>
        <position position="1"/>
    </location>
</feature>
<evidence type="ECO:0000256" key="2">
    <source>
        <dbReference type="SAM" id="MobiDB-lite"/>
    </source>
</evidence>
<feature type="coiled-coil region" evidence="1">
    <location>
        <begin position="267"/>
        <end position="301"/>
    </location>
</feature>
<sequence>QQSLPQSYPQSQPHTLPRYPAWMSQIAANAPSAPQPSGCAMSPGQSGPGDPGAHCASGAGAFGFVASPIRSYPQCEQSPDCSASDSVVPVEHASSQIWGVTLEYENLLNVQRDQHLATVRHMSAEASQLRQAVQMFQAGRYDEGFMAHSLRAKDEEMRLAVEAKQKELELFSSLLRVRDRQIGELQAQASDLQRRQLSSSRDDGAVSETLKEAFKQTEELRKEKAELERLLLVKERQMNAIQAVNPEMADSSALQLGAQAIQMFHDSMRLKTETADCAQENQELRNEVDGLQLRVEELDGIVSEKRGEVKELTASLSGRMQRVFDLESEVDSIRREQQQT</sequence>
<organism evidence="3 4">
    <name type="scientific">Polarella glacialis</name>
    <name type="common">Dinoflagellate</name>
    <dbReference type="NCBI Taxonomy" id="89957"/>
    <lineage>
        <taxon>Eukaryota</taxon>
        <taxon>Sar</taxon>
        <taxon>Alveolata</taxon>
        <taxon>Dinophyceae</taxon>
        <taxon>Suessiales</taxon>
        <taxon>Suessiaceae</taxon>
        <taxon>Polarella</taxon>
    </lineage>
</organism>
<dbReference type="AlphaFoldDB" id="A0A813KC26"/>
<reference evidence="3" key="1">
    <citation type="submission" date="2021-02" db="EMBL/GenBank/DDBJ databases">
        <authorList>
            <person name="Dougan E. K."/>
            <person name="Rhodes N."/>
            <person name="Thang M."/>
            <person name="Chan C."/>
        </authorList>
    </citation>
    <scope>NUCLEOTIDE SEQUENCE</scope>
</reference>
<keyword evidence="1" id="KW-0175">Coiled coil</keyword>
<name>A0A813KC26_POLGL</name>
<evidence type="ECO:0000313" key="3">
    <source>
        <dbReference type="EMBL" id="CAE8702988.1"/>
    </source>
</evidence>
<proteinExistence type="predicted"/>
<feature type="compositionally biased region" description="Low complexity" evidence="2">
    <location>
        <begin position="1"/>
        <end position="13"/>
    </location>
</feature>
<protein>
    <submittedName>
        <fullName evidence="3">Uncharacterized protein</fullName>
    </submittedName>
</protein>
<evidence type="ECO:0000256" key="1">
    <source>
        <dbReference type="SAM" id="Coils"/>
    </source>
</evidence>
<gene>
    <name evidence="3" type="ORF">PGLA2088_LOCUS32682</name>
</gene>
<dbReference type="EMBL" id="CAJNNW010030281">
    <property type="protein sequence ID" value="CAE8702988.1"/>
    <property type="molecule type" value="Genomic_DNA"/>
</dbReference>
<comment type="caution">
    <text evidence="3">The sequence shown here is derived from an EMBL/GenBank/DDBJ whole genome shotgun (WGS) entry which is preliminary data.</text>
</comment>